<dbReference type="GO" id="GO:0005576">
    <property type="term" value="C:extracellular region"/>
    <property type="evidence" value="ECO:0007669"/>
    <property type="project" value="InterPro"/>
</dbReference>
<dbReference type="InterPro" id="IPR029058">
    <property type="entry name" value="AB_hydrolase_fold"/>
</dbReference>
<reference evidence="4" key="1">
    <citation type="submission" date="2025-08" db="UniProtKB">
        <authorList>
            <consortium name="RefSeq"/>
        </authorList>
    </citation>
    <scope>IDENTIFICATION</scope>
    <source>
        <strain evidence="4">Nigerian</strain>
        <tissue evidence="4">Liver and blood</tissue>
    </source>
</reference>
<protein>
    <submittedName>
        <fullName evidence="4">Uncharacterized protein LOC101732077</fullName>
    </submittedName>
</protein>
<keyword evidence="2" id="KW-0378">Hydrolase</keyword>
<evidence type="ECO:0000313" key="3">
    <source>
        <dbReference type="Proteomes" id="UP000008143"/>
    </source>
</evidence>
<dbReference type="AGR" id="Xenbase:XB-GENE-29085843"/>
<dbReference type="Gene3D" id="3.40.50.1820">
    <property type="entry name" value="alpha/beta hydrolase"/>
    <property type="match status" value="2"/>
</dbReference>
<accession>A0A8J0R7P2</accession>
<dbReference type="GO" id="GO:0016787">
    <property type="term" value="F:hydrolase activity"/>
    <property type="evidence" value="ECO:0007669"/>
    <property type="project" value="UniProtKB-KW"/>
</dbReference>
<proteinExistence type="predicted"/>
<dbReference type="AlphaFoldDB" id="A0A8J0R7P2"/>
<dbReference type="Proteomes" id="UP000008143">
    <property type="component" value="Chromosome 3"/>
</dbReference>
<dbReference type="SUPFAM" id="SSF53474">
    <property type="entry name" value="alpha/beta-Hydrolases"/>
    <property type="match status" value="1"/>
</dbReference>
<sequence>MQIISTDSAPSDSCSTVSFLMVPRAPACRSAKVLCVYKPKPPLSLSIPSFSKAPSLGNVALPVTMKVWFLLFALIGWCHGQVKLGSYNLEADLSVSGLSAGAYMANQYHLAQSNRMVGAAFFAGGPYYCAQGNMINALNTCMKLPYGININTLISKTNSYATSMLLDPVSNLAGQKVFIFSGSKDTVVVPGVVKKLEEYYKAFITSPGAIKTVYDIPAQHGMPTDSYGGSCGLTNLDYVNNCNYNGAYEALNFIHGNLQKPSSSASLTGQLTLFDQSEYFGGSAASTYAMDTAGYVYVPSSCQAGAKCKLHIVFHGCLQGREKVGDRFAKNGGYNQVADLNDFIVLYPQAKSNMSNPNGCWDWWGFTGTNYANKNGSQMVAIERMMLRTLGEY</sequence>
<dbReference type="Xenbase" id="XB-GENE-29085843">
    <property type="gene designation" value="LOC101732077"/>
</dbReference>
<organism evidence="3 4">
    <name type="scientific">Xenopus tropicalis</name>
    <name type="common">Western clawed frog</name>
    <name type="synonym">Silurana tropicalis</name>
    <dbReference type="NCBI Taxonomy" id="8364"/>
    <lineage>
        <taxon>Eukaryota</taxon>
        <taxon>Metazoa</taxon>
        <taxon>Chordata</taxon>
        <taxon>Craniata</taxon>
        <taxon>Vertebrata</taxon>
        <taxon>Euteleostomi</taxon>
        <taxon>Amphibia</taxon>
        <taxon>Batrachia</taxon>
        <taxon>Anura</taxon>
        <taxon>Pipoidea</taxon>
        <taxon>Pipidae</taxon>
        <taxon>Xenopodinae</taxon>
        <taxon>Xenopus</taxon>
        <taxon>Silurana</taxon>
    </lineage>
</organism>
<keyword evidence="1" id="KW-0732">Signal</keyword>
<dbReference type="InterPro" id="IPR010126">
    <property type="entry name" value="Esterase_phb"/>
</dbReference>
<keyword evidence="3" id="KW-1185">Reference proteome</keyword>
<dbReference type="OrthoDB" id="6020543at2759"/>
<dbReference type="PANTHER" id="PTHR42972:SF13">
    <property type="match status" value="1"/>
</dbReference>
<dbReference type="OMA" id="HAWITND"/>
<dbReference type="GeneID" id="101732077"/>
<evidence type="ECO:0000313" key="4">
    <source>
        <dbReference type="RefSeq" id="XP_004919497.3"/>
    </source>
</evidence>
<gene>
    <name evidence="4 5" type="primary">LOC101732077</name>
</gene>
<evidence type="ECO:0000313" key="5">
    <source>
        <dbReference type="Xenbase" id="XB-GENE-29085843"/>
    </source>
</evidence>
<dbReference type="KEGG" id="xtr:101732077"/>
<evidence type="ECO:0000256" key="1">
    <source>
        <dbReference type="ARBA" id="ARBA00022729"/>
    </source>
</evidence>
<dbReference type="PANTHER" id="PTHR42972">
    <property type="entry name" value="TOL-PAL SYSTEM PROTEIN TOLB"/>
    <property type="match status" value="1"/>
</dbReference>
<dbReference type="RefSeq" id="XP_004919497.3">
    <property type="nucleotide sequence ID" value="XM_004919440.4"/>
</dbReference>
<evidence type="ECO:0000256" key="2">
    <source>
        <dbReference type="ARBA" id="ARBA00022801"/>
    </source>
</evidence>
<name>A0A8J0R7P2_XENTR</name>
<dbReference type="Pfam" id="PF10503">
    <property type="entry name" value="Esterase_PHB"/>
    <property type="match status" value="1"/>
</dbReference>